<name>A0A8H5BWK9_9AGAR</name>
<dbReference type="Proteomes" id="UP000567179">
    <property type="component" value="Unassembled WGS sequence"/>
</dbReference>
<feature type="region of interest" description="Disordered" evidence="1">
    <location>
        <begin position="96"/>
        <end position="134"/>
    </location>
</feature>
<feature type="compositionally biased region" description="Basic residues" evidence="1">
    <location>
        <begin position="232"/>
        <end position="245"/>
    </location>
</feature>
<proteinExistence type="predicted"/>
<feature type="compositionally biased region" description="Low complexity" evidence="1">
    <location>
        <begin position="58"/>
        <end position="71"/>
    </location>
</feature>
<dbReference type="OrthoDB" id="14339at2759"/>
<dbReference type="AlphaFoldDB" id="A0A8H5BWK9"/>
<gene>
    <name evidence="2" type="ORF">D9619_005599</name>
</gene>
<dbReference type="EMBL" id="JAACJJ010000001">
    <property type="protein sequence ID" value="KAF5330591.1"/>
    <property type="molecule type" value="Genomic_DNA"/>
</dbReference>
<evidence type="ECO:0000256" key="1">
    <source>
        <dbReference type="SAM" id="MobiDB-lite"/>
    </source>
</evidence>
<evidence type="ECO:0000313" key="2">
    <source>
        <dbReference type="EMBL" id="KAF5330591.1"/>
    </source>
</evidence>
<accession>A0A8H5BWK9</accession>
<feature type="region of interest" description="Disordered" evidence="1">
    <location>
        <begin position="40"/>
        <end position="83"/>
    </location>
</feature>
<organism evidence="2 3">
    <name type="scientific">Psilocybe cf. subviscida</name>
    <dbReference type="NCBI Taxonomy" id="2480587"/>
    <lineage>
        <taxon>Eukaryota</taxon>
        <taxon>Fungi</taxon>
        <taxon>Dikarya</taxon>
        <taxon>Basidiomycota</taxon>
        <taxon>Agaricomycotina</taxon>
        <taxon>Agaricomycetes</taxon>
        <taxon>Agaricomycetidae</taxon>
        <taxon>Agaricales</taxon>
        <taxon>Agaricineae</taxon>
        <taxon>Strophariaceae</taxon>
        <taxon>Psilocybe</taxon>
    </lineage>
</organism>
<protein>
    <submittedName>
        <fullName evidence="2">Uncharacterized protein</fullName>
    </submittedName>
</protein>
<comment type="caution">
    <text evidence="2">The sequence shown here is derived from an EMBL/GenBank/DDBJ whole genome shotgun (WGS) entry which is preliminary data.</text>
</comment>
<dbReference type="PANTHER" id="PTHR37332">
    <property type="entry name" value="EXPRESSED PROTEIN"/>
    <property type="match status" value="1"/>
</dbReference>
<feature type="region of interest" description="Disordered" evidence="1">
    <location>
        <begin position="224"/>
        <end position="250"/>
    </location>
</feature>
<sequence length="452" mass="49271">MVHVTAMLVGVPELKFQLQSVANAAICPLIYYNQSPMSHFQPEPQRPVMPRRKSSAQNLLSSFKNSSSSASIPPPLNLANSSGPVNSTSMSFASAATPTVSTTPMPRDWDSQSLHSEPVGPALTGAQSPPLGQSTTVEVLRDTLQKRIMTLTYIRNIHEGHWFHTIFISRSELERVFNNQQMRKRTYRYAILGLSLSTLLDINQPNDLLRGVVNIVTEYDQSKEESESRSRVGLRNRFNKPKPSRKGAGFSSYTEDASYLLSPSMPFPLDYHQTLLSLLDVLSELYNKILKLLGPSPFPQSSQNMMGPLGPLLPYPGVSYLFSNAPGAAAHHHHDSDPNLPSHSNLSGFPELEMSGSLWGIANGATSTAGSFMVGGTLGSPPASGWTSSLGDMVVRIDTKLKKITTVLLKDLDTFARNGIRDELASLDPLLRNVSNDDGPAGGGLMYDFEGN</sequence>
<dbReference type="PANTHER" id="PTHR37332:SF1">
    <property type="entry name" value="ELMO DOMAIN-CONTAINING PROTEIN"/>
    <property type="match status" value="1"/>
</dbReference>
<feature type="compositionally biased region" description="Low complexity" evidence="1">
    <location>
        <begin position="96"/>
        <end position="106"/>
    </location>
</feature>
<reference evidence="2 3" key="1">
    <citation type="journal article" date="2020" name="ISME J.">
        <title>Uncovering the hidden diversity of litter-decomposition mechanisms in mushroom-forming fungi.</title>
        <authorList>
            <person name="Floudas D."/>
            <person name="Bentzer J."/>
            <person name="Ahren D."/>
            <person name="Johansson T."/>
            <person name="Persson P."/>
            <person name="Tunlid A."/>
        </authorList>
    </citation>
    <scope>NUCLEOTIDE SEQUENCE [LARGE SCALE GENOMIC DNA]</scope>
    <source>
        <strain evidence="2 3">CBS 101986</strain>
    </source>
</reference>
<evidence type="ECO:0000313" key="3">
    <source>
        <dbReference type="Proteomes" id="UP000567179"/>
    </source>
</evidence>
<keyword evidence="3" id="KW-1185">Reference proteome</keyword>
<feature type="compositionally biased region" description="Polar residues" evidence="1">
    <location>
        <begin position="125"/>
        <end position="134"/>
    </location>
</feature>